<dbReference type="InterPro" id="IPR027417">
    <property type="entry name" value="P-loop_NTPase"/>
</dbReference>
<evidence type="ECO:0000313" key="11">
    <source>
        <dbReference type="Proteomes" id="UP001208570"/>
    </source>
</evidence>
<name>A0AAD9N648_9ANNE</name>
<keyword evidence="6" id="KW-0963">Cytoplasm</keyword>
<evidence type="ECO:0000313" key="10">
    <source>
        <dbReference type="EMBL" id="KAK2156848.1"/>
    </source>
</evidence>
<dbReference type="FunFam" id="3.40.50.300:FF:003211">
    <property type="entry name" value="Elongator complex protein, putative"/>
    <property type="match status" value="1"/>
</dbReference>
<gene>
    <name evidence="10" type="ORF">LSH36_204g10039</name>
</gene>
<evidence type="ECO:0000256" key="9">
    <source>
        <dbReference type="SAM" id="MobiDB-lite"/>
    </source>
</evidence>
<accession>A0AAD9N648</accession>
<dbReference type="Gene3D" id="3.40.50.300">
    <property type="entry name" value="P-loop containing nucleotide triphosphate hydrolases"/>
    <property type="match status" value="1"/>
</dbReference>
<keyword evidence="8" id="KW-0539">Nucleus</keyword>
<protein>
    <recommendedName>
        <fullName evidence="5">Elongator complex protein 4</fullName>
    </recommendedName>
</protein>
<evidence type="ECO:0000256" key="5">
    <source>
        <dbReference type="ARBA" id="ARBA00020265"/>
    </source>
</evidence>
<evidence type="ECO:0000256" key="7">
    <source>
        <dbReference type="ARBA" id="ARBA00022694"/>
    </source>
</evidence>
<feature type="region of interest" description="Disordered" evidence="9">
    <location>
        <begin position="353"/>
        <end position="372"/>
    </location>
</feature>
<dbReference type="InterPro" id="IPR008728">
    <property type="entry name" value="Elongator_complex_protein_4"/>
</dbReference>
<comment type="pathway">
    <text evidence="3">tRNA modification; 5-methoxycarbonylmethyl-2-thiouridine-tRNA biosynthesis.</text>
</comment>
<evidence type="ECO:0000256" key="3">
    <source>
        <dbReference type="ARBA" id="ARBA00005043"/>
    </source>
</evidence>
<comment type="caution">
    <text evidence="10">The sequence shown here is derived from an EMBL/GenBank/DDBJ whole genome shotgun (WGS) entry which is preliminary data.</text>
</comment>
<comment type="similarity">
    <text evidence="4">Belongs to the ELP4 family.</text>
</comment>
<dbReference type="GO" id="GO:0002098">
    <property type="term" value="P:tRNA wobble uridine modification"/>
    <property type="evidence" value="ECO:0007669"/>
    <property type="project" value="InterPro"/>
</dbReference>
<keyword evidence="7" id="KW-0819">tRNA processing</keyword>
<dbReference type="GO" id="GO:0008023">
    <property type="term" value="C:transcription elongation factor complex"/>
    <property type="evidence" value="ECO:0007669"/>
    <property type="project" value="TreeGrafter"/>
</dbReference>
<dbReference type="PANTHER" id="PTHR12896:SF1">
    <property type="entry name" value="ELONGATOR COMPLEX PROTEIN 4"/>
    <property type="match status" value="1"/>
</dbReference>
<dbReference type="GO" id="GO:0005737">
    <property type="term" value="C:cytoplasm"/>
    <property type="evidence" value="ECO:0007669"/>
    <property type="project" value="UniProtKB-SubCell"/>
</dbReference>
<evidence type="ECO:0000256" key="4">
    <source>
        <dbReference type="ARBA" id="ARBA00007573"/>
    </source>
</evidence>
<evidence type="ECO:0000256" key="2">
    <source>
        <dbReference type="ARBA" id="ARBA00004496"/>
    </source>
</evidence>
<dbReference type="Pfam" id="PF05625">
    <property type="entry name" value="PAXNEB"/>
    <property type="match status" value="1"/>
</dbReference>
<feature type="compositionally biased region" description="Polar residues" evidence="9">
    <location>
        <begin position="360"/>
        <end position="372"/>
    </location>
</feature>
<dbReference type="Proteomes" id="UP001208570">
    <property type="component" value="Unassembled WGS sequence"/>
</dbReference>
<keyword evidence="11" id="KW-1185">Reference proteome</keyword>
<comment type="subcellular location">
    <subcellularLocation>
        <location evidence="2">Cytoplasm</location>
    </subcellularLocation>
    <subcellularLocation>
        <location evidence="1">Nucleus</location>
    </subcellularLocation>
</comment>
<evidence type="ECO:0000256" key="1">
    <source>
        <dbReference type="ARBA" id="ARBA00004123"/>
    </source>
</evidence>
<dbReference type="EMBL" id="JAODUP010000204">
    <property type="protein sequence ID" value="KAK2156848.1"/>
    <property type="molecule type" value="Genomic_DNA"/>
</dbReference>
<dbReference type="CDD" id="cd19494">
    <property type="entry name" value="Elp4"/>
    <property type="match status" value="1"/>
</dbReference>
<reference evidence="10" key="1">
    <citation type="journal article" date="2023" name="Mol. Biol. Evol.">
        <title>Third-Generation Sequencing Reveals the Adaptive Role of the Epigenome in Three Deep-Sea Polychaetes.</title>
        <authorList>
            <person name="Perez M."/>
            <person name="Aroh O."/>
            <person name="Sun Y."/>
            <person name="Lan Y."/>
            <person name="Juniper S.K."/>
            <person name="Young C.R."/>
            <person name="Angers B."/>
            <person name="Qian P.Y."/>
        </authorList>
    </citation>
    <scope>NUCLEOTIDE SEQUENCE</scope>
    <source>
        <strain evidence="10">P08H-3</strain>
    </source>
</reference>
<evidence type="ECO:0000256" key="8">
    <source>
        <dbReference type="ARBA" id="ARBA00023242"/>
    </source>
</evidence>
<dbReference type="GO" id="GO:0033588">
    <property type="term" value="C:elongator holoenzyme complex"/>
    <property type="evidence" value="ECO:0007669"/>
    <property type="project" value="InterPro"/>
</dbReference>
<evidence type="ECO:0000256" key="6">
    <source>
        <dbReference type="ARBA" id="ARBA00022490"/>
    </source>
</evidence>
<organism evidence="10 11">
    <name type="scientific">Paralvinella palmiformis</name>
    <dbReference type="NCBI Taxonomy" id="53620"/>
    <lineage>
        <taxon>Eukaryota</taxon>
        <taxon>Metazoa</taxon>
        <taxon>Spiralia</taxon>
        <taxon>Lophotrochozoa</taxon>
        <taxon>Annelida</taxon>
        <taxon>Polychaeta</taxon>
        <taxon>Sedentaria</taxon>
        <taxon>Canalipalpata</taxon>
        <taxon>Terebellida</taxon>
        <taxon>Terebelliformia</taxon>
        <taxon>Alvinellidae</taxon>
        <taxon>Paralvinella</taxon>
    </lineage>
</organism>
<sequence length="372" mass="41814">MASSGTASTSFQRKTRVKIPQILGTRPSLHNNQLLISSGIPSLDNLIGGGFAVGTVVLIEEDKYGSYSKMMLKYFLAEGVMNKHELFLTSSDLDPQDLLNELPAPLLDEPVLKTGQSTELTDDMKIAWRYKNLPQVQSVVSGVKFGHYYDLTKTMDPIMLETTNKTLLPLTDDICNKCGKLMKGACVEVLNSIQQTIEKGDFRTGTPQQHRNILRIGIHSFGSPQWGDDIKTDTIPSMCRFLYVLRALMRTTYAVCMITFPAHIFQDTSLPRYLQHLSDLAIRLESFTGSSLEKNPAFQEYHGLFHLLKLPRLNSLSCHMPDTMDLAFKLRKKRFMIEKLHLPPELSETVARTQDDDSVSCGSSTTNNKLDF</sequence>
<dbReference type="PANTHER" id="PTHR12896">
    <property type="entry name" value="PAX6 NEIGHBOR PROTEIN PAXNEB"/>
    <property type="match status" value="1"/>
</dbReference>
<dbReference type="AlphaFoldDB" id="A0AAD9N648"/>
<proteinExistence type="inferred from homology"/>